<dbReference type="PATRIC" id="fig|86416.3.peg.2546"/>
<dbReference type="HOGENOM" id="CLU_192788_0_0_9"/>
<evidence type="ECO:0000313" key="2">
    <source>
        <dbReference type="EMBL" id="AGK98022.1"/>
    </source>
</evidence>
<dbReference type="KEGG" id="cpas:Clopa_2560"/>
<evidence type="ECO:0000313" key="3">
    <source>
        <dbReference type="Proteomes" id="UP000013523"/>
    </source>
</evidence>
<protein>
    <submittedName>
        <fullName evidence="1">Uncharacterized protein</fullName>
    </submittedName>
</protein>
<dbReference type="STRING" id="86416.Clopa_2560"/>
<keyword evidence="3" id="KW-1185">Reference proteome</keyword>
<gene>
    <name evidence="1" type="ORF">Clopa_2560</name>
    <name evidence="2" type="ORF">Clopa_3211</name>
</gene>
<name>R4KCS6_CLOPA</name>
<dbReference type="Proteomes" id="UP000013523">
    <property type="component" value="Chromosome"/>
</dbReference>
<sequence>MEDTKLTLFYSKQTGAITAFCTGMQDMSYFASNEEDMKIIWDFIVADYDKYIIKNKDDYYIDLSTKTVKSK</sequence>
<proteinExistence type="predicted"/>
<reference evidence="1 3" key="1">
    <citation type="submission" date="2012-01" db="EMBL/GenBank/DDBJ databases">
        <title>Complete sequence of chromosome of Clostridium pasteurianum BC1.</title>
        <authorList>
            <consortium name="US DOE Joint Genome Institute"/>
            <person name="Lucas S."/>
            <person name="Han J."/>
            <person name="Lapidus A."/>
            <person name="Cheng J.-F."/>
            <person name="Goodwin L."/>
            <person name="Pitluck S."/>
            <person name="Peters L."/>
            <person name="Mikhailova N."/>
            <person name="Teshima H."/>
            <person name="Detter J.C."/>
            <person name="Han C."/>
            <person name="Tapia R."/>
            <person name="Land M."/>
            <person name="Hauser L."/>
            <person name="Kyrpides N."/>
            <person name="Ivanova N."/>
            <person name="Pagani I."/>
            <person name="Dunn J."/>
            <person name="Taghavi S."/>
            <person name="Francis A."/>
            <person name="van der Lelie D."/>
            <person name="Woyke T."/>
        </authorList>
    </citation>
    <scope>NUCLEOTIDE SEQUENCE [LARGE SCALE GENOMIC DNA]</scope>
    <source>
        <strain evidence="1 3">BC1</strain>
    </source>
</reference>
<dbReference type="eggNOG" id="ENOG502ZTJP">
    <property type="taxonomic scope" value="Bacteria"/>
</dbReference>
<dbReference type="OrthoDB" id="1963661at2"/>
<accession>R4KCS6</accession>
<dbReference type="KEGG" id="cpas:Clopa_3211"/>
<dbReference type="EMBL" id="CP003261">
    <property type="protein sequence ID" value="AGK97420.1"/>
    <property type="molecule type" value="Genomic_DNA"/>
</dbReference>
<evidence type="ECO:0000313" key="1">
    <source>
        <dbReference type="EMBL" id="AGK97420.1"/>
    </source>
</evidence>
<dbReference type="AlphaFoldDB" id="R4KCS6"/>
<organism evidence="1 3">
    <name type="scientific">Clostridium pasteurianum BC1</name>
    <dbReference type="NCBI Taxonomy" id="86416"/>
    <lineage>
        <taxon>Bacteria</taxon>
        <taxon>Bacillati</taxon>
        <taxon>Bacillota</taxon>
        <taxon>Clostridia</taxon>
        <taxon>Eubacteriales</taxon>
        <taxon>Clostridiaceae</taxon>
        <taxon>Clostridium</taxon>
    </lineage>
</organism>
<dbReference type="RefSeq" id="WP_015615719.1">
    <property type="nucleotide sequence ID" value="NC_021182.1"/>
</dbReference>
<dbReference type="EMBL" id="CP003261">
    <property type="protein sequence ID" value="AGK98022.1"/>
    <property type="molecule type" value="Genomic_DNA"/>
</dbReference>